<dbReference type="GO" id="GO:0000226">
    <property type="term" value="P:microtubule cytoskeleton organization"/>
    <property type="evidence" value="ECO:0007669"/>
    <property type="project" value="InterPro"/>
</dbReference>
<feature type="compositionally biased region" description="Pro residues" evidence="2">
    <location>
        <begin position="1082"/>
        <end position="1097"/>
    </location>
</feature>
<dbReference type="GO" id="GO:0005829">
    <property type="term" value="C:cytosol"/>
    <property type="evidence" value="ECO:0007669"/>
    <property type="project" value="TreeGrafter"/>
</dbReference>
<dbReference type="PANTHER" id="PTHR13843:SF11">
    <property type="entry name" value="MICROTUBULE-ASSOCIATED PROTEIN 1S"/>
    <property type="match status" value="1"/>
</dbReference>
<evidence type="ECO:0000259" key="4">
    <source>
        <dbReference type="Pfam" id="PF25281"/>
    </source>
</evidence>
<dbReference type="GO" id="GO:0031114">
    <property type="term" value="P:regulation of microtubule depolymerization"/>
    <property type="evidence" value="ECO:0007669"/>
    <property type="project" value="TreeGrafter"/>
</dbReference>
<feature type="compositionally biased region" description="Polar residues" evidence="2">
    <location>
        <begin position="973"/>
        <end position="985"/>
    </location>
</feature>
<feature type="domain" description="Microtubule-associated protein 1A/B/S-like MBL-like" evidence="4">
    <location>
        <begin position="216"/>
        <end position="485"/>
    </location>
</feature>
<sequence>MAATRAGPGHQCCSCLVLCGDMCRGPGLVKRAVSELKRGFCSWGVDPSICNLDDQLKLFVSRHSAIFSEEVKGQRSLHHASDSLETLVLLNPSKISICDEIHKLICHSSQHKLLIFTGPFLEGTGEMLLQGGGGFSIEDFIHIFTDKEIGETLGSSDPTARVCLTVSCPENWDLTQIDKCSLQDFIELRFNKEQIFPETEGLQELAEYLSESLEPPSPFELLESPTTVGFLKLSKPCCYVFPGGRGDSAFFAVNGFNMLVNGGSDARSPFWKLIRHLDRVDSILLTHMGLDNLPGINSLLQRKIAESEEDISQASQHNNEWLKNLLSPELGVVFMNTAEKLSAEENSIMVGVREEALLTVQCLQKLGIHPEPLYRTGNSVEPTILFQKMGVGRLEMYTLNPVKGSKDLEAFKKWLGNEECGTSDLSVACTTSACALLVWHPSAPSERIVRVLFPGCTPQKKIFEGLEKLKHLDFLRDPIMTRKDIDFMGSGHPERIGAKPSRTESKESLGSGSGRLSVEPKLRAGKETPLKVQKKEFHPNGKDKSKLLVEIGKEPGTEGGKQKEGRGKTETASEKTKLDSRLRTVKEKPLVKKEQINYEKKSLKKDDLKLDKKKEVAKLEAKKDFRPSLNDAKTETPRRVIKEGKLEEGKIVRLGVKDVKKVSVTTVDSKRPMSKMGSLKNDSGGIKKEMVAGAKNVIKGKPPKKDQVKELKSQPTQREVAAITINPVSCEVVTGSQDTSKIESACSEVGNNVHPVNGLCVNTEGGLGTTEPESPNGFRYMETSPLKCLAPVSPLAKTPRSEISVNFDLTPTNFENQEKLKSGHHGQDWLDDPCGSSEEKTLEMASPVSSEHHPPSLAQYSSGQALSSGDGKNLNSFKVSKSSQENSNSSQGKQASCLSLSPFHEDLPDVSPTITTPSLPAEVGSPHSTEVDESLSISSFEQTLPPVSESPRDDSPDIHAASRVGLSLPVRPSHSSEPEGQSERSASPHDVDLCLVSPCEFEHPKSEAIASPRDSDSDPSQELPKPPGSTGKKLANGPETPPTSVSESLPTISDSGPEEGSSIAIDGASDSEGDNTTRLLDPIPPPLKDQHPTPPQPGTCMVDPEALSVDPSNKKSQNHVSPSNIRKSASKLSGPPGKVRGTGDEASKTICRAETSERSRTGVESKPSVLRRSVGSTLRSTSAGSRLTSAALSRTPQSVSPSPPALPVYVDLAYLPGGPAAQTVDEEFFKRLRSSCYVISGADPVKEKFTRKILDSLLAGKSHWLQETQVTLIPTFESSTVHAWYEETHALQQSLGIIVVGNNSSVSMQGETFPACKVEF</sequence>
<organism evidence="5 6">
    <name type="scientific">Engystomops pustulosus</name>
    <name type="common">Tungara frog</name>
    <name type="synonym">Physalaemus pustulosus</name>
    <dbReference type="NCBI Taxonomy" id="76066"/>
    <lineage>
        <taxon>Eukaryota</taxon>
        <taxon>Metazoa</taxon>
        <taxon>Chordata</taxon>
        <taxon>Craniata</taxon>
        <taxon>Vertebrata</taxon>
        <taxon>Euteleostomi</taxon>
        <taxon>Amphibia</taxon>
        <taxon>Batrachia</taxon>
        <taxon>Anura</taxon>
        <taxon>Neobatrachia</taxon>
        <taxon>Hyloidea</taxon>
        <taxon>Leptodactylidae</taxon>
        <taxon>Leiuperinae</taxon>
        <taxon>Engystomops</taxon>
    </lineage>
</organism>
<dbReference type="GO" id="GO:0008017">
    <property type="term" value="F:microtubule binding"/>
    <property type="evidence" value="ECO:0007669"/>
    <property type="project" value="InterPro"/>
</dbReference>
<feature type="region of interest" description="Disordered" evidence="2">
    <location>
        <begin position="665"/>
        <end position="717"/>
    </location>
</feature>
<feature type="compositionally biased region" description="Polar residues" evidence="2">
    <location>
        <begin position="1110"/>
        <end position="1131"/>
    </location>
</feature>
<comment type="caution">
    <text evidence="5">The sequence shown here is derived from an EMBL/GenBank/DDBJ whole genome shotgun (WGS) entry which is preliminary data.</text>
</comment>
<dbReference type="Pfam" id="PF23415">
    <property type="entry name" value="MAPB1_N"/>
    <property type="match status" value="1"/>
</dbReference>
<accession>A0AAV7DCQ9</accession>
<dbReference type="PANTHER" id="PTHR13843">
    <property type="entry name" value="MICROTUBULE-ASSOCIATED PROTEIN"/>
    <property type="match status" value="1"/>
</dbReference>
<dbReference type="GO" id="GO:0016358">
    <property type="term" value="P:dendrite development"/>
    <property type="evidence" value="ECO:0007669"/>
    <property type="project" value="TreeGrafter"/>
</dbReference>
<evidence type="ECO:0000259" key="3">
    <source>
        <dbReference type="Pfam" id="PF23415"/>
    </source>
</evidence>
<feature type="compositionally biased region" description="Polar residues" evidence="2">
    <location>
        <begin position="858"/>
        <end position="867"/>
    </location>
</feature>
<feature type="compositionally biased region" description="Basic and acidic residues" evidence="2">
    <location>
        <begin position="819"/>
        <end position="828"/>
    </location>
</feature>
<feature type="compositionally biased region" description="Basic and acidic residues" evidence="2">
    <location>
        <begin position="703"/>
        <end position="712"/>
    </location>
</feature>
<feature type="compositionally biased region" description="Basic and acidic residues" evidence="2">
    <location>
        <begin position="518"/>
        <end position="580"/>
    </location>
</feature>
<dbReference type="GO" id="GO:0005875">
    <property type="term" value="C:microtubule associated complex"/>
    <property type="evidence" value="ECO:0007669"/>
    <property type="project" value="TreeGrafter"/>
</dbReference>
<feature type="compositionally biased region" description="Basic and acidic residues" evidence="2">
    <location>
        <begin position="485"/>
        <end position="507"/>
    </location>
</feature>
<dbReference type="InterPro" id="IPR026074">
    <property type="entry name" value="MAP1"/>
</dbReference>
<protein>
    <recommendedName>
        <fullName evidence="7">Microtubule-associated protein 1S</fullName>
    </recommendedName>
</protein>
<name>A0AAV7DCQ9_ENGPU</name>
<feature type="compositionally biased region" description="Polar residues" evidence="2">
    <location>
        <begin position="1174"/>
        <end position="1200"/>
    </location>
</feature>
<dbReference type="GO" id="GO:0030425">
    <property type="term" value="C:dendrite"/>
    <property type="evidence" value="ECO:0007669"/>
    <property type="project" value="TreeGrafter"/>
</dbReference>
<feature type="coiled-coil region" evidence="1">
    <location>
        <begin position="297"/>
        <end position="324"/>
    </location>
</feature>
<dbReference type="GO" id="GO:0043025">
    <property type="term" value="C:neuronal cell body"/>
    <property type="evidence" value="ECO:0007669"/>
    <property type="project" value="TreeGrafter"/>
</dbReference>
<evidence type="ECO:0000313" key="6">
    <source>
        <dbReference type="Proteomes" id="UP000824782"/>
    </source>
</evidence>
<keyword evidence="6" id="KW-1185">Reference proteome</keyword>
<feature type="domain" description="Microtubule-associated protein 1B/S N-terminal" evidence="3">
    <location>
        <begin position="16"/>
        <end position="211"/>
    </location>
</feature>
<reference evidence="5" key="1">
    <citation type="thesis" date="2020" institute="ProQuest LLC" country="789 East Eisenhower Parkway, Ann Arbor, MI, USA">
        <title>Comparative Genomics and Chromosome Evolution.</title>
        <authorList>
            <person name="Mudd A.B."/>
        </authorList>
    </citation>
    <scope>NUCLEOTIDE SEQUENCE</scope>
    <source>
        <strain evidence="5">237g6f4</strain>
        <tissue evidence="5">Blood</tissue>
    </source>
</reference>
<dbReference type="Proteomes" id="UP000824782">
    <property type="component" value="Unassembled WGS sequence"/>
</dbReference>
<dbReference type="GO" id="GO:0045202">
    <property type="term" value="C:synapse"/>
    <property type="evidence" value="ECO:0007669"/>
    <property type="project" value="TreeGrafter"/>
</dbReference>
<dbReference type="Pfam" id="PF25281">
    <property type="entry name" value="MBL_MAP1B"/>
    <property type="match status" value="1"/>
</dbReference>
<dbReference type="GO" id="GO:0007409">
    <property type="term" value="P:axonogenesis"/>
    <property type="evidence" value="ECO:0007669"/>
    <property type="project" value="TreeGrafter"/>
</dbReference>
<gene>
    <name evidence="5" type="ORF">GDO81_001301</name>
</gene>
<evidence type="ECO:0008006" key="7">
    <source>
        <dbReference type="Google" id="ProtNLM"/>
    </source>
</evidence>
<feature type="compositionally biased region" description="Low complexity" evidence="2">
    <location>
        <begin position="880"/>
        <end position="894"/>
    </location>
</feature>
<dbReference type="GO" id="GO:0005874">
    <property type="term" value="C:microtubule"/>
    <property type="evidence" value="ECO:0007669"/>
    <property type="project" value="InterPro"/>
</dbReference>
<dbReference type="InterPro" id="IPR057480">
    <property type="entry name" value="MAP1A/B/S-like_MBL"/>
</dbReference>
<dbReference type="GO" id="GO:0003779">
    <property type="term" value="F:actin binding"/>
    <property type="evidence" value="ECO:0007669"/>
    <property type="project" value="TreeGrafter"/>
</dbReference>
<evidence type="ECO:0000256" key="1">
    <source>
        <dbReference type="SAM" id="Coils"/>
    </source>
</evidence>
<proteinExistence type="predicted"/>
<feature type="compositionally biased region" description="Basic and acidic residues" evidence="2">
    <location>
        <begin position="1154"/>
        <end position="1163"/>
    </location>
</feature>
<feature type="region of interest" description="Disordered" evidence="2">
    <location>
        <begin position="485"/>
        <end position="580"/>
    </location>
</feature>
<dbReference type="EMBL" id="WNYA01000001">
    <property type="protein sequence ID" value="KAG8594704.1"/>
    <property type="molecule type" value="Genomic_DNA"/>
</dbReference>
<evidence type="ECO:0000313" key="5">
    <source>
        <dbReference type="EMBL" id="KAG8594704.1"/>
    </source>
</evidence>
<keyword evidence="1" id="KW-0175">Coiled coil</keyword>
<evidence type="ECO:0000256" key="2">
    <source>
        <dbReference type="SAM" id="MobiDB-lite"/>
    </source>
</evidence>
<feature type="compositionally biased region" description="Polar residues" evidence="2">
    <location>
        <begin position="1042"/>
        <end position="1054"/>
    </location>
</feature>
<feature type="region of interest" description="Disordered" evidence="2">
    <location>
        <begin position="819"/>
        <end position="1201"/>
    </location>
</feature>
<dbReference type="InterPro" id="IPR056617">
    <property type="entry name" value="MAP1B/S_N"/>
</dbReference>